<evidence type="ECO:0000313" key="3">
    <source>
        <dbReference type="Proteomes" id="UP000477722"/>
    </source>
</evidence>
<dbReference type="InterPro" id="IPR000182">
    <property type="entry name" value="GNAT_dom"/>
</dbReference>
<feature type="domain" description="N-acetyltransferase" evidence="1">
    <location>
        <begin position="18"/>
        <end position="147"/>
    </location>
</feature>
<accession>A0A6G4X3I8</accession>
<comment type="caution">
    <text evidence="2">The sequence shown here is derived from an EMBL/GenBank/DDBJ whole genome shotgun (WGS) entry which is preliminary data.</text>
</comment>
<organism evidence="2 3">
    <name type="scientific">Streptomyces boncukensis</name>
    <dbReference type="NCBI Taxonomy" id="2711219"/>
    <lineage>
        <taxon>Bacteria</taxon>
        <taxon>Bacillati</taxon>
        <taxon>Actinomycetota</taxon>
        <taxon>Actinomycetes</taxon>
        <taxon>Kitasatosporales</taxon>
        <taxon>Streptomycetaceae</taxon>
        <taxon>Streptomyces</taxon>
    </lineage>
</organism>
<dbReference type="GO" id="GO:0016747">
    <property type="term" value="F:acyltransferase activity, transferring groups other than amino-acyl groups"/>
    <property type="evidence" value="ECO:0007669"/>
    <property type="project" value="InterPro"/>
</dbReference>
<keyword evidence="2" id="KW-0808">Transferase</keyword>
<protein>
    <submittedName>
        <fullName evidence="2">GNAT family N-acetyltransferase</fullName>
    </submittedName>
</protein>
<evidence type="ECO:0000259" key="1">
    <source>
        <dbReference type="Pfam" id="PF13302"/>
    </source>
</evidence>
<proteinExistence type="predicted"/>
<reference evidence="2 3" key="1">
    <citation type="submission" date="2020-02" db="EMBL/GenBank/DDBJ databases">
        <title>Whole-genome analyses of novel actinobacteria.</title>
        <authorList>
            <person name="Sahin N."/>
            <person name="Tatar D."/>
        </authorList>
    </citation>
    <scope>NUCLEOTIDE SEQUENCE [LARGE SCALE GENOMIC DNA]</scope>
    <source>
        <strain evidence="2 3">SB3404</strain>
    </source>
</reference>
<name>A0A6G4X3I8_9ACTN</name>
<dbReference type="Proteomes" id="UP000477722">
    <property type="component" value="Unassembled WGS sequence"/>
</dbReference>
<evidence type="ECO:0000313" key="2">
    <source>
        <dbReference type="EMBL" id="NGO72099.1"/>
    </source>
</evidence>
<dbReference type="Gene3D" id="3.40.630.30">
    <property type="match status" value="1"/>
</dbReference>
<keyword evidence="3" id="KW-1185">Reference proteome</keyword>
<dbReference type="RefSeq" id="WP_165301788.1">
    <property type="nucleotide sequence ID" value="NZ_JAAKZZ010000398.1"/>
</dbReference>
<dbReference type="AlphaFoldDB" id="A0A6G4X3I8"/>
<dbReference type="InterPro" id="IPR016181">
    <property type="entry name" value="Acyl_CoA_acyltransferase"/>
</dbReference>
<sequence>MTLAYWPLAGITVRDGPLELRPPTPAECHTLAEAASQEHCEPGVPYLSHPTDDPVQRGRRTLQNLWHEWGTWHTARWSLTLAAFHHGQMVGLQNIRACHYAQRREVLTGTWTFRCRRGQGHALRAGTALLHLVFDGLGAHRALALTADCWRVLQHSTGIHLSGITACLSMFGTVSRPGRSRERLPEQRKD</sequence>
<dbReference type="Pfam" id="PF13302">
    <property type="entry name" value="Acetyltransf_3"/>
    <property type="match status" value="1"/>
</dbReference>
<dbReference type="SUPFAM" id="SSF55729">
    <property type="entry name" value="Acyl-CoA N-acyltransferases (Nat)"/>
    <property type="match status" value="1"/>
</dbReference>
<gene>
    <name evidence="2" type="ORF">G5C65_27875</name>
</gene>
<dbReference type="EMBL" id="JAAKZZ010000398">
    <property type="protein sequence ID" value="NGO72099.1"/>
    <property type="molecule type" value="Genomic_DNA"/>
</dbReference>